<dbReference type="InterPro" id="IPR020825">
    <property type="entry name" value="Phe-tRNA_synthase-like_B3/B4"/>
</dbReference>
<dbReference type="SUPFAM" id="SSF56037">
    <property type="entry name" value="PheT/TilS domain"/>
    <property type="match status" value="1"/>
</dbReference>
<proteinExistence type="predicted"/>
<dbReference type="Gene3D" id="3.50.40.10">
    <property type="entry name" value="Phenylalanyl-trna Synthetase, Chain B, domain 3"/>
    <property type="match status" value="1"/>
</dbReference>
<evidence type="ECO:0000313" key="2">
    <source>
        <dbReference type="Proteomes" id="UP000537890"/>
    </source>
</evidence>
<dbReference type="AlphaFoldDB" id="A0A7Z0SF28"/>
<name>A0A7Z0SF28_9GAMM</name>
<reference evidence="1 2" key="1">
    <citation type="submission" date="2020-05" db="EMBL/GenBank/DDBJ databases">
        <title>Horizontal transmission and recombination maintain forever young bacterial symbiont genomes.</title>
        <authorList>
            <person name="Russell S.L."/>
            <person name="Pepper-Tunick E."/>
            <person name="Svedberg J."/>
            <person name="Byrne A."/>
            <person name="Ruelas Castillo J."/>
            <person name="Vollmers C."/>
            <person name="Beinart R.A."/>
            <person name="Corbett-Detig R."/>
        </authorList>
    </citation>
    <scope>NUCLEOTIDE SEQUENCE [LARGE SCALE GENOMIC DNA]</scope>
    <source>
        <strain evidence="1">4727-3</strain>
    </source>
</reference>
<dbReference type="EMBL" id="JACCHS010000062">
    <property type="protein sequence ID" value="NYT46960.1"/>
    <property type="molecule type" value="Genomic_DNA"/>
</dbReference>
<dbReference type="Proteomes" id="UP000537890">
    <property type="component" value="Unassembled WGS sequence"/>
</dbReference>
<evidence type="ECO:0000313" key="1">
    <source>
        <dbReference type="EMBL" id="NYT46960.1"/>
    </source>
</evidence>
<protein>
    <submittedName>
        <fullName evidence="1">Uncharacterized protein</fullName>
    </submittedName>
</protein>
<organism evidence="1 2">
    <name type="scientific">Candidatus Methanofishera endochildressiae</name>
    <dbReference type="NCBI Taxonomy" id="2738884"/>
    <lineage>
        <taxon>Bacteria</taxon>
        <taxon>Pseudomonadati</taxon>
        <taxon>Pseudomonadota</taxon>
        <taxon>Gammaproteobacteria</taxon>
        <taxon>Candidatus Methanofishera</taxon>
    </lineage>
</organism>
<comment type="caution">
    <text evidence="1">The sequence shown here is derived from an EMBL/GenBank/DDBJ whole genome shotgun (WGS) entry which is preliminary data.</text>
</comment>
<sequence length="85" mass="9664">MLNDQLIGVLFNEEQIVKCWGKKALLNELEFNVTQINPHAVEHQETLDVKISAPEACPRYLGRLIKGVNATAETPLWMQELCVLF</sequence>
<gene>
    <name evidence="1" type="ORF">H0A75_04395</name>
</gene>
<accession>A0A7Z0SF28</accession>